<dbReference type="AlphaFoldDB" id="A0A1W5ZWU1"/>
<dbReference type="PANTHER" id="PTHR43864:SF1">
    <property type="entry name" value="XANTHINE PHOSPHORIBOSYLTRANSFERASE"/>
    <property type="match status" value="1"/>
</dbReference>
<dbReference type="HAMAP" id="MF_01184">
    <property type="entry name" value="XPRTase"/>
    <property type="match status" value="1"/>
</dbReference>
<feature type="binding site" evidence="5">
    <location>
        <position position="20"/>
    </location>
    <ligand>
        <name>xanthine</name>
        <dbReference type="ChEBI" id="CHEBI:17712"/>
    </ligand>
</feature>
<evidence type="ECO:0000256" key="3">
    <source>
        <dbReference type="ARBA" id="ARBA00022679"/>
    </source>
</evidence>
<keyword evidence="2 5" id="KW-0328">Glycosyltransferase</keyword>
<feature type="binding site" evidence="5">
    <location>
        <begin position="128"/>
        <end position="132"/>
    </location>
    <ligand>
        <name>5-phospho-alpha-D-ribose 1-diphosphate</name>
        <dbReference type="ChEBI" id="CHEBI:58017"/>
    </ligand>
</feature>
<dbReference type="OrthoDB" id="9790678at2"/>
<feature type="binding site" evidence="5">
    <location>
        <position position="27"/>
    </location>
    <ligand>
        <name>xanthine</name>
        <dbReference type="ChEBI" id="CHEBI:17712"/>
    </ligand>
</feature>
<evidence type="ECO:0000256" key="5">
    <source>
        <dbReference type="HAMAP-Rule" id="MF_01184"/>
    </source>
</evidence>
<dbReference type="GO" id="GO:0032265">
    <property type="term" value="P:XMP salvage"/>
    <property type="evidence" value="ECO:0007669"/>
    <property type="project" value="UniProtKB-UniRule"/>
</dbReference>
<dbReference type="STRING" id="402384.HM131_13185"/>
<organism evidence="7 8">
    <name type="scientific">Halobacillus mangrovi</name>
    <dbReference type="NCBI Taxonomy" id="402384"/>
    <lineage>
        <taxon>Bacteria</taxon>
        <taxon>Bacillati</taxon>
        <taxon>Bacillota</taxon>
        <taxon>Bacilli</taxon>
        <taxon>Bacillales</taxon>
        <taxon>Bacillaceae</taxon>
        <taxon>Halobacillus</taxon>
    </lineage>
</organism>
<dbReference type="Gene3D" id="3.40.50.2020">
    <property type="match status" value="1"/>
</dbReference>
<gene>
    <name evidence="5" type="primary">xpt</name>
    <name evidence="7" type="ORF">HM131_13185</name>
</gene>
<dbReference type="GO" id="GO:0046110">
    <property type="term" value="P:xanthine metabolic process"/>
    <property type="evidence" value="ECO:0007669"/>
    <property type="project" value="UniProtKB-UniRule"/>
</dbReference>
<evidence type="ECO:0000313" key="7">
    <source>
        <dbReference type="EMBL" id="ARI77743.1"/>
    </source>
</evidence>
<protein>
    <recommendedName>
        <fullName evidence="5 6">Xanthine phosphoribosyltransferase</fullName>
        <shortName evidence="5">XPRTase</shortName>
        <ecNumber evidence="5 6">2.4.2.22</ecNumber>
    </recommendedName>
</protein>
<dbReference type="InterPro" id="IPR050118">
    <property type="entry name" value="Pur/Pyrimidine_PRTase"/>
</dbReference>
<dbReference type="SUPFAM" id="SSF53271">
    <property type="entry name" value="PRTase-like"/>
    <property type="match status" value="1"/>
</dbReference>
<keyword evidence="3 5" id="KW-0808">Transferase</keyword>
<dbReference type="EMBL" id="CP020772">
    <property type="protein sequence ID" value="ARI77743.1"/>
    <property type="molecule type" value="Genomic_DNA"/>
</dbReference>
<feature type="binding site" evidence="5">
    <location>
        <position position="156"/>
    </location>
    <ligand>
        <name>xanthine</name>
        <dbReference type="ChEBI" id="CHEBI:17712"/>
    </ligand>
</feature>
<dbReference type="NCBIfam" id="NF006671">
    <property type="entry name" value="PRK09219.1"/>
    <property type="match status" value="1"/>
</dbReference>
<evidence type="ECO:0000256" key="2">
    <source>
        <dbReference type="ARBA" id="ARBA00022676"/>
    </source>
</evidence>
<keyword evidence="4 5" id="KW-0660">Purine salvage</keyword>
<dbReference type="GO" id="GO:0006166">
    <property type="term" value="P:purine ribonucleoside salvage"/>
    <property type="evidence" value="ECO:0007669"/>
    <property type="project" value="UniProtKB-KW"/>
</dbReference>
<dbReference type="Proteomes" id="UP000192527">
    <property type="component" value="Chromosome"/>
</dbReference>
<comment type="pathway">
    <text evidence="5">Purine metabolism; XMP biosynthesis via salvage pathway; XMP from xanthine: step 1/1.</text>
</comment>
<evidence type="ECO:0000256" key="6">
    <source>
        <dbReference type="NCBIfam" id="TIGR01744"/>
    </source>
</evidence>
<dbReference type="GO" id="GO:0000310">
    <property type="term" value="F:xanthine phosphoribosyltransferase activity"/>
    <property type="evidence" value="ECO:0007669"/>
    <property type="project" value="UniProtKB-UniRule"/>
</dbReference>
<sequence length="195" mass="20953">MELLEQKILTEGKVLSESVLKVDSFLNHQIDPRLMKQIGEAFAHRFSDAGVTKVLTLESSGIAPAQMTGLSLGVPAIFARKRKSLTLNDGLYSAEVHSFTKNVTNEISVSKEYLSSEDTILILDDFLANGQAAKGLINLVQQSGATLAGVGIIIEKGFQDGGKQLREQGVRVESLATIASLNHHTVTFSKEGASV</sequence>
<dbReference type="PANTHER" id="PTHR43864">
    <property type="entry name" value="HYPOXANTHINE/GUANINE PHOSPHORIBOSYLTRANSFERASE"/>
    <property type="match status" value="1"/>
</dbReference>
<dbReference type="CDD" id="cd06223">
    <property type="entry name" value="PRTases_typeI"/>
    <property type="match status" value="1"/>
</dbReference>
<name>A0A1W5ZWU1_9BACI</name>
<comment type="function">
    <text evidence="5">Converts the preformed base xanthine, a product of nucleic acid breakdown, to xanthosine 5'-monophosphate (XMP), so it can be reused for RNA or DNA synthesis.</text>
</comment>
<keyword evidence="8" id="KW-1185">Reference proteome</keyword>
<dbReference type="InterPro" id="IPR010079">
    <property type="entry name" value="Xanthine_PRibTrfase"/>
</dbReference>
<evidence type="ECO:0000256" key="4">
    <source>
        <dbReference type="ARBA" id="ARBA00022726"/>
    </source>
</evidence>
<comment type="catalytic activity">
    <reaction evidence="5">
        <text>XMP + diphosphate = xanthine + 5-phospho-alpha-D-ribose 1-diphosphate</text>
        <dbReference type="Rhea" id="RHEA:10800"/>
        <dbReference type="ChEBI" id="CHEBI:17712"/>
        <dbReference type="ChEBI" id="CHEBI:33019"/>
        <dbReference type="ChEBI" id="CHEBI:57464"/>
        <dbReference type="ChEBI" id="CHEBI:58017"/>
        <dbReference type="EC" id="2.4.2.22"/>
    </reaction>
</comment>
<evidence type="ECO:0000256" key="1">
    <source>
        <dbReference type="ARBA" id="ARBA00022490"/>
    </source>
</evidence>
<dbReference type="InterPro" id="IPR000836">
    <property type="entry name" value="PRTase_dom"/>
</dbReference>
<accession>A0A1W5ZWU1</accession>
<proteinExistence type="inferred from homology"/>
<comment type="subunit">
    <text evidence="5">Homodimer.</text>
</comment>
<dbReference type="NCBIfam" id="TIGR01744">
    <property type="entry name" value="XPRTase"/>
    <property type="match status" value="1"/>
</dbReference>
<dbReference type="EC" id="2.4.2.22" evidence="5 6"/>
<keyword evidence="1 5" id="KW-0963">Cytoplasm</keyword>
<comment type="subcellular location">
    <subcellularLocation>
        <location evidence="5">Cytoplasm</location>
    </subcellularLocation>
</comment>
<dbReference type="InterPro" id="IPR029057">
    <property type="entry name" value="PRTase-like"/>
</dbReference>
<dbReference type="RefSeq" id="WP_085030204.1">
    <property type="nucleotide sequence ID" value="NZ_CP020772.1"/>
</dbReference>
<dbReference type="KEGG" id="hmn:HM131_13185"/>
<comment type="similarity">
    <text evidence="5">Belongs to the purine/pyrimidine phosphoribosyltransferase family. Xpt subfamily.</text>
</comment>
<dbReference type="GO" id="GO:0005737">
    <property type="term" value="C:cytoplasm"/>
    <property type="evidence" value="ECO:0007669"/>
    <property type="project" value="UniProtKB-SubCell"/>
</dbReference>
<evidence type="ECO:0000313" key="8">
    <source>
        <dbReference type="Proteomes" id="UP000192527"/>
    </source>
</evidence>
<reference evidence="7 8" key="1">
    <citation type="submission" date="2017-04" db="EMBL/GenBank/DDBJ databases">
        <title>The whole genome sequencing and assembly of Halobacillus mangrovi strain.</title>
        <authorList>
            <person name="Lee S.-J."/>
            <person name="Park M.-K."/>
            <person name="Kim J.-Y."/>
            <person name="Lee Y.-J."/>
            <person name="Yi H."/>
            <person name="Bahn Y.-S."/>
            <person name="Kim J.F."/>
            <person name="Lee D.-W."/>
        </authorList>
    </citation>
    <scope>NUCLEOTIDE SEQUENCE [LARGE SCALE GENOMIC DNA]</scope>
    <source>
        <strain evidence="7 8">KTB 131</strain>
    </source>
</reference>
<dbReference type="UniPathway" id="UPA00602">
    <property type="reaction ID" value="UER00658"/>
</dbReference>